<comment type="caution">
    <text evidence="1">The sequence shown here is derived from an EMBL/GenBank/DDBJ whole genome shotgun (WGS) entry which is preliminary data.</text>
</comment>
<accession>A0AAN8SCJ5</accession>
<evidence type="ECO:0000313" key="1">
    <source>
        <dbReference type="EMBL" id="KAK6643982.1"/>
    </source>
</evidence>
<name>A0AAN8SCJ5_POLSC</name>
<gene>
    <name evidence="1" type="ORF">RUM43_000247</name>
</gene>
<dbReference type="Proteomes" id="UP001372834">
    <property type="component" value="Unassembled WGS sequence"/>
</dbReference>
<proteinExistence type="predicted"/>
<sequence>MASYLKHVKILRRSDQKRNFKLPSSANPVKIPFKQQVLRSNNGINKQNRHYLSQLPPPANVLVSTVGPYLGEETEAESWQCHLQFWHSGTMTGVARVPQESSSWCSTHRRSLPIS</sequence>
<reference evidence="1 2" key="1">
    <citation type="submission" date="2023-10" db="EMBL/GenBank/DDBJ databases">
        <title>Genomes of two closely related lineages of the louse Polyplax serrata with different host specificities.</title>
        <authorList>
            <person name="Martinu J."/>
            <person name="Tarabai H."/>
            <person name="Stefka J."/>
            <person name="Hypsa V."/>
        </authorList>
    </citation>
    <scope>NUCLEOTIDE SEQUENCE [LARGE SCALE GENOMIC DNA]</scope>
    <source>
        <strain evidence="1">HR10_N</strain>
    </source>
</reference>
<dbReference type="AlphaFoldDB" id="A0AAN8SCJ5"/>
<protein>
    <submittedName>
        <fullName evidence="1">Uncharacterized protein</fullName>
    </submittedName>
</protein>
<dbReference type="EMBL" id="JAWJWE010000001">
    <property type="protein sequence ID" value="KAK6643982.1"/>
    <property type="molecule type" value="Genomic_DNA"/>
</dbReference>
<evidence type="ECO:0000313" key="2">
    <source>
        <dbReference type="Proteomes" id="UP001372834"/>
    </source>
</evidence>
<organism evidence="1 2">
    <name type="scientific">Polyplax serrata</name>
    <name type="common">Common mouse louse</name>
    <dbReference type="NCBI Taxonomy" id="468196"/>
    <lineage>
        <taxon>Eukaryota</taxon>
        <taxon>Metazoa</taxon>
        <taxon>Ecdysozoa</taxon>
        <taxon>Arthropoda</taxon>
        <taxon>Hexapoda</taxon>
        <taxon>Insecta</taxon>
        <taxon>Pterygota</taxon>
        <taxon>Neoptera</taxon>
        <taxon>Paraneoptera</taxon>
        <taxon>Psocodea</taxon>
        <taxon>Troctomorpha</taxon>
        <taxon>Phthiraptera</taxon>
        <taxon>Anoplura</taxon>
        <taxon>Polyplacidae</taxon>
        <taxon>Polyplax</taxon>
    </lineage>
</organism>